<evidence type="ECO:0000259" key="3">
    <source>
        <dbReference type="PROSITE" id="PS50966"/>
    </source>
</evidence>
<dbReference type="InterPro" id="IPR018289">
    <property type="entry name" value="MULE_transposase_dom"/>
</dbReference>
<dbReference type="GO" id="GO:0005634">
    <property type="term" value="C:nucleus"/>
    <property type="evidence" value="ECO:0007669"/>
    <property type="project" value="UniProtKB-SubCell"/>
</dbReference>
<name>A0A8T0SD61_PANVG</name>
<dbReference type="Proteomes" id="UP000823388">
    <property type="component" value="Chromosome 5K"/>
</dbReference>
<keyword evidence="2" id="KW-0862">Zinc</keyword>
<comment type="caution">
    <text evidence="4">The sequence shown here is derived from an EMBL/GenBank/DDBJ whole genome shotgun (WGS) entry which is preliminary data.</text>
</comment>
<evidence type="ECO:0000256" key="1">
    <source>
        <dbReference type="PROSITE-ProRule" id="PRU00325"/>
    </source>
</evidence>
<feature type="domain" description="SWIM-type" evidence="3">
    <location>
        <begin position="424"/>
        <end position="460"/>
    </location>
</feature>
<dbReference type="AlphaFoldDB" id="A0A8T0SD61"/>
<comment type="similarity">
    <text evidence="2">Belongs to the FHY3/FAR1 family.</text>
</comment>
<reference evidence="4" key="1">
    <citation type="submission" date="2020-05" db="EMBL/GenBank/DDBJ databases">
        <title>WGS assembly of Panicum virgatum.</title>
        <authorList>
            <person name="Lovell J.T."/>
            <person name="Jenkins J."/>
            <person name="Shu S."/>
            <person name="Juenger T.E."/>
            <person name="Schmutz J."/>
        </authorList>
    </citation>
    <scope>NUCLEOTIDE SEQUENCE</scope>
    <source>
        <strain evidence="4">AP13</strain>
    </source>
</reference>
<evidence type="ECO:0000313" key="5">
    <source>
        <dbReference type="Proteomes" id="UP000823388"/>
    </source>
</evidence>
<dbReference type="Pfam" id="PF10551">
    <property type="entry name" value="MULE"/>
    <property type="match status" value="1"/>
</dbReference>
<dbReference type="GO" id="GO:0008270">
    <property type="term" value="F:zinc ion binding"/>
    <property type="evidence" value="ECO:0007669"/>
    <property type="project" value="UniProtKB-UniRule"/>
</dbReference>
<dbReference type="GO" id="GO:0006355">
    <property type="term" value="P:regulation of DNA-templated transcription"/>
    <property type="evidence" value="ECO:0007669"/>
    <property type="project" value="UniProtKB-UniRule"/>
</dbReference>
<dbReference type="PANTHER" id="PTHR31669:SF168">
    <property type="entry name" value="PROTEIN FAR1-RELATED SEQUENCE"/>
    <property type="match status" value="1"/>
</dbReference>
<comment type="function">
    <text evidence="2">Putative transcription activator involved in regulating light control of development.</text>
</comment>
<proteinExistence type="inferred from homology"/>
<evidence type="ECO:0000313" key="4">
    <source>
        <dbReference type="EMBL" id="KAG2594556.1"/>
    </source>
</evidence>
<comment type="subcellular location">
    <subcellularLocation>
        <location evidence="2">Nucleus</location>
    </subcellularLocation>
</comment>
<gene>
    <name evidence="4" type="ORF">PVAP13_5KG003325</name>
</gene>
<protein>
    <recommendedName>
        <fullName evidence="2">Protein FAR1-RELATED SEQUENCE</fullName>
    </recommendedName>
</protein>
<dbReference type="PROSITE" id="PS50966">
    <property type="entry name" value="ZF_SWIM"/>
    <property type="match status" value="1"/>
</dbReference>
<dbReference type="Pfam" id="PF03101">
    <property type="entry name" value="FAR1"/>
    <property type="match status" value="1"/>
</dbReference>
<keyword evidence="1 2" id="KW-0863">Zinc-finger</keyword>
<keyword evidence="2" id="KW-0539">Nucleus</keyword>
<keyword evidence="5" id="KW-1185">Reference proteome</keyword>
<sequence>MYSWEIGFGIRHGRCRQNKSGRRTMQDIVCACEGAGDRSGGSTVRCGCKAMIRLLRQPDDSWAVSRFVSHHCHSLAASEGERRKWNSHICSIVGSLHGPGGYIPFSRQSMRSLCGQLAQETISNDVEKTILAFDEIRSADPGLVVRVDKDGDGRVRSLFWSHGNSRRNYKFFGDVVTFDTTYRINLYNLPFGLFVGVNHHFQTVVFGAVLLTEETTEAFRWAFASFTESMGSHPDTILTAMRNAISSEMPRTRHRWCRWHVLKRAKEMLGAVYSKNCTFKKKFHALLDDLVHEEEFEDRWRGLVAKYNLQENQFMTRAFSHRSMWAKPYFADTFCAGMTSTQRNRESNEGREDHATKQVSQSMRFGVPIEAHASSVFTRNMFSRFCHELFRSGAFSCTSIDDGAAFLVSYIDTTTIPANWRRVFRVQYLAEPVSFSCECKMFEHVGIPCRHIVKVPYEDFLCPSV</sequence>
<dbReference type="InterPro" id="IPR004330">
    <property type="entry name" value="FAR1_DNA_bnd_dom"/>
</dbReference>
<dbReference type="EMBL" id="CM029045">
    <property type="protein sequence ID" value="KAG2594556.1"/>
    <property type="molecule type" value="Genomic_DNA"/>
</dbReference>
<organism evidence="4 5">
    <name type="scientific">Panicum virgatum</name>
    <name type="common">Blackwell switchgrass</name>
    <dbReference type="NCBI Taxonomy" id="38727"/>
    <lineage>
        <taxon>Eukaryota</taxon>
        <taxon>Viridiplantae</taxon>
        <taxon>Streptophyta</taxon>
        <taxon>Embryophyta</taxon>
        <taxon>Tracheophyta</taxon>
        <taxon>Spermatophyta</taxon>
        <taxon>Magnoliopsida</taxon>
        <taxon>Liliopsida</taxon>
        <taxon>Poales</taxon>
        <taxon>Poaceae</taxon>
        <taxon>PACMAD clade</taxon>
        <taxon>Panicoideae</taxon>
        <taxon>Panicodae</taxon>
        <taxon>Paniceae</taxon>
        <taxon>Panicinae</taxon>
        <taxon>Panicum</taxon>
        <taxon>Panicum sect. Hiantes</taxon>
    </lineage>
</organism>
<dbReference type="Pfam" id="PF04434">
    <property type="entry name" value="SWIM"/>
    <property type="match status" value="1"/>
</dbReference>
<evidence type="ECO:0000256" key="2">
    <source>
        <dbReference type="RuleBase" id="RU367018"/>
    </source>
</evidence>
<keyword evidence="2" id="KW-0479">Metal-binding</keyword>
<accession>A0A8T0SD61</accession>
<dbReference type="PANTHER" id="PTHR31669">
    <property type="entry name" value="PROTEIN FAR1-RELATED SEQUENCE 10-RELATED"/>
    <property type="match status" value="1"/>
</dbReference>
<dbReference type="InterPro" id="IPR007527">
    <property type="entry name" value="Znf_SWIM"/>
</dbReference>
<dbReference type="InterPro" id="IPR031052">
    <property type="entry name" value="FHY3/FAR1"/>
</dbReference>